<dbReference type="AlphaFoldDB" id="A0A1G7FBV7"/>
<feature type="chain" id="PRO_5039553059" description="SH3 domain-containing protein" evidence="2">
    <location>
        <begin position="25"/>
        <end position="118"/>
    </location>
</feature>
<keyword evidence="2" id="KW-0732">Signal</keyword>
<evidence type="ECO:0000313" key="4">
    <source>
        <dbReference type="Proteomes" id="UP000198614"/>
    </source>
</evidence>
<protein>
    <recommendedName>
        <fullName evidence="5">SH3 domain-containing protein</fullName>
    </recommendedName>
</protein>
<reference evidence="3 4" key="1">
    <citation type="submission" date="2016-10" db="EMBL/GenBank/DDBJ databases">
        <authorList>
            <person name="de Groot N.N."/>
        </authorList>
    </citation>
    <scope>NUCLEOTIDE SEQUENCE [LARGE SCALE GENOMIC DNA]</scope>
    <source>
        <strain evidence="3 4">CGMCC 4.1859</strain>
    </source>
</reference>
<feature type="signal peptide" evidence="2">
    <location>
        <begin position="1"/>
        <end position="24"/>
    </location>
</feature>
<dbReference type="PROSITE" id="PS51257">
    <property type="entry name" value="PROKAR_LIPOPROTEIN"/>
    <property type="match status" value="1"/>
</dbReference>
<sequence>MKRRFAVVLPALVAVAASLPIALATTPASASASCGKTVADKDGGSWNKTADGANERSGSSTSCTVKGIAYNTQRLDYHCYTIAGDYTWTYLRNDSTGVYGWVRDDLLSDYGSLVYCGF</sequence>
<accession>A0A1G7FBV7</accession>
<proteinExistence type="predicted"/>
<name>A0A1G7FBV7_9ACTN</name>
<dbReference type="OrthoDB" id="3697954at2"/>
<evidence type="ECO:0008006" key="5">
    <source>
        <dbReference type="Google" id="ProtNLM"/>
    </source>
</evidence>
<evidence type="ECO:0000313" key="3">
    <source>
        <dbReference type="EMBL" id="SDE73324.1"/>
    </source>
</evidence>
<dbReference type="EMBL" id="FNAX01000003">
    <property type="protein sequence ID" value="SDE73324.1"/>
    <property type="molecule type" value="Genomic_DNA"/>
</dbReference>
<evidence type="ECO:0000256" key="1">
    <source>
        <dbReference type="SAM" id="MobiDB-lite"/>
    </source>
</evidence>
<feature type="region of interest" description="Disordered" evidence="1">
    <location>
        <begin position="36"/>
        <end position="60"/>
    </location>
</feature>
<dbReference type="Proteomes" id="UP000198614">
    <property type="component" value="Unassembled WGS sequence"/>
</dbReference>
<gene>
    <name evidence="3" type="ORF">SAMN05216260_103307</name>
</gene>
<evidence type="ECO:0000256" key="2">
    <source>
        <dbReference type="SAM" id="SignalP"/>
    </source>
</evidence>
<organism evidence="3 4">
    <name type="scientific">Streptomyces griseoaurantiacus</name>
    <dbReference type="NCBI Taxonomy" id="68213"/>
    <lineage>
        <taxon>Bacteria</taxon>
        <taxon>Bacillati</taxon>
        <taxon>Actinomycetota</taxon>
        <taxon>Actinomycetes</taxon>
        <taxon>Kitasatosporales</taxon>
        <taxon>Streptomycetaceae</taxon>
        <taxon>Streptomyces</taxon>
        <taxon>Streptomyces aurantiacus group</taxon>
    </lineage>
</organism>